<evidence type="ECO:0000259" key="20">
    <source>
        <dbReference type="Pfam" id="PF00224"/>
    </source>
</evidence>
<keyword evidence="12" id="KW-0067">ATP-binding</keyword>
<evidence type="ECO:0000256" key="12">
    <source>
        <dbReference type="ARBA" id="ARBA00022840"/>
    </source>
</evidence>
<evidence type="ECO:0000256" key="13">
    <source>
        <dbReference type="ARBA" id="ARBA00022842"/>
    </source>
</evidence>
<evidence type="ECO:0000256" key="9">
    <source>
        <dbReference type="ARBA" id="ARBA00022723"/>
    </source>
</evidence>
<evidence type="ECO:0000256" key="3">
    <source>
        <dbReference type="ARBA" id="ARBA00004997"/>
    </source>
</evidence>
<keyword evidence="16 22" id="KW-0670">Pyruvate</keyword>
<dbReference type="OrthoDB" id="9812123at2"/>
<evidence type="ECO:0000256" key="17">
    <source>
        <dbReference type="ARBA" id="ARBA00048152"/>
    </source>
</evidence>
<evidence type="ECO:0000256" key="4">
    <source>
        <dbReference type="ARBA" id="ARBA00008663"/>
    </source>
</evidence>
<evidence type="ECO:0000256" key="10">
    <source>
        <dbReference type="ARBA" id="ARBA00022741"/>
    </source>
</evidence>
<keyword evidence="15 19" id="KW-0324">Glycolysis</keyword>
<comment type="cofactor">
    <cofactor evidence="2">
        <name>K(+)</name>
        <dbReference type="ChEBI" id="CHEBI:29103"/>
    </cofactor>
</comment>
<reference evidence="22 23" key="1">
    <citation type="submission" date="2019-07" db="EMBL/GenBank/DDBJ databases">
        <title>R&amp;d 2014.</title>
        <authorList>
            <person name="Klenk H.-P."/>
        </authorList>
    </citation>
    <scope>NUCLEOTIDE SEQUENCE [LARGE SCALE GENOMIC DNA]</scope>
    <source>
        <strain evidence="22 23">DSM 43912</strain>
    </source>
</reference>
<dbReference type="EMBL" id="VLLP01000001">
    <property type="protein sequence ID" value="TWJ28226.1"/>
    <property type="molecule type" value="Genomic_DNA"/>
</dbReference>
<keyword evidence="9" id="KW-0479">Metal-binding</keyword>
<proteinExistence type="inferred from homology"/>
<evidence type="ECO:0000313" key="23">
    <source>
        <dbReference type="Proteomes" id="UP000319728"/>
    </source>
</evidence>
<keyword evidence="8 19" id="KW-0808">Transferase</keyword>
<dbReference type="InterPro" id="IPR011037">
    <property type="entry name" value="Pyrv_Knase-like_insert_dom_sf"/>
</dbReference>
<dbReference type="GO" id="GO:0004743">
    <property type="term" value="F:pyruvate kinase activity"/>
    <property type="evidence" value="ECO:0007669"/>
    <property type="project" value="UniProtKB-UniRule"/>
</dbReference>
<evidence type="ECO:0000256" key="14">
    <source>
        <dbReference type="ARBA" id="ARBA00022958"/>
    </source>
</evidence>
<evidence type="ECO:0000256" key="6">
    <source>
        <dbReference type="ARBA" id="ARBA00012142"/>
    </source>
</evidence>
<evidence type="ECO:0000256" key="2">
    <source>
        <dbReference type="ARBA" id="ARBA00001958"/>
    </source>
</evidence>
<dbReference type="GO" id="GO:0016301">
    <property type="term" value="F:kinase activity"/>
    <property type="evidence" value="ECO:0007669"/>
    <property type="project" value="UniProtKB-KW"/>
</dbReference>
<dbReference type="SUPFAM" id="SSF51621">
    <property type="entry name" value="Phosphoenolpyruvate/pyruvate domain"/>
    <property type="match status" value="1"/>
</dbReference>
<evidence type="ECO:0000256" key="16">
    <source>
        <dbReference type="ARBA" id="ARBA00023317"/>
    </source>
</evidence>
<protein>
    <recommendedName>
        <fullName evidence="7 18">Pyruvate kinase</fullName>
        <ecNumber evidence="6 18">2.7.1.40</ecNumber>
    </recommendedName>
</protein>
<dbReference type="NCBIfam" id="NF004491">
    <property type="entry name" value="PRK05826.1"/>
    <property type="match status" value="1"/>
</dbReference>
<dbReference type="Pfam" id="PF00224">
    <property type="entry name" value="PK"/>
    <property type="match status" value="1"/>
</dbReference>
<dbReference type="EC" id="2.7.1.40" evidence="6 18"/>
<dbReference type="Pfam" id="PF02887">
    <property type="entry name" value="PK_C"/>
    <property type="match status" value="1"/>
</dbReference>
<dbReference type="InterPro" id="IPR015813">
    <property type="entry name" value="Pyrv/PenolPyrv_kinase-like_dom"/>
</dbReference>
<comment type="cofactor">
    <cofactor evidence="1">
        <name>Mg(2+)</name>
        <dbReference type="ChEBI" id="CHEBI:18420"/>
    </cofactor>
</comment>
<dbReference type="Gene3D" id="3.20.20.60">
    <property type="entry name" value="Phosphoenolpyruvate-binding domains"/>
    <property type="match status" value="1"/>
</dbReference>
<dbReference type="RefSeq" id="WP_145816385.1">
    <property type="nucleotide sequence ID" value="NZ_AP023438.1"/>
</dbReference>
<evidence type="ECO:0000256" key="1">
    <source>
        <dbReference type="ARBA" id="ARBA00001946"/>
    </source>
</evidence>
<dbReference type="InterPro" id="IPR015806">
    <property type="entry name" value="Pyrv_Knase_insert_dom_sf"/>
</dbReference>
<evidence type="ECO:0000256" key="7">
    <source>
        <dbReference type="ARBA" id="ARBA00018587"/>
    </source>
</evidence>
<dbReference type="NCBIfam" id="NF004978">
    <property type="entry name" value="PRK06354.1"/>
    <property type="match status" value="1"/>
</dbReference>
<accession>A0A562WDD7</accession>
<dbReference type="FunFam" id="3.40.1380.20:FF:000009">
    <property type="entry name" value="Pyruvate kinase"/>
    <property type="match status" value="1"/>
</dbReference>
<dbReference type="InterPro" id="IPR040442">
    <property type="entry name" value="Pyrv_kinase-like_dom_sf"/>
</dbReference>
<comment type="pathway">
    <text evidence="3 19">Carbohydrate degradation; glycolysis; pyruvate from D-glyceraldehyde 3-phosphate: step 5/5.</text>
</comment>
<keyword evidence="14" id="KW-0630">Potassium</keyword>
<comment type="similarity">
    <text evidence="4 19">Belongs to the pyruvate kinase family.</text>
</comment>
<dbReference type="SUPFAM" id="SSF50800">
    <property type="entry name" value="PK beta-barrel domain-like"/>
    <property type="match status" value="1"/>
</dbReference>
<dbReference type="SUPFAM" id="SSF52935">
    <property type="entry name" value="PK C-terminal domain-like"/>
    <property type="match status" value="1"/>
</dbReference>
<dbReference type="PRINTS" id="PR01050">
    <property type="entry name" value="PYRUVTKNASE"/>
</dbReference>
<keyword evidence="13 19" id="KW-0460">Magnesium</keyword>
<dbReference type="InterPro" id="IPR015793">
    <property type="entry name" value="Pyrv_Knase_brl"/>
</dbReference>
<name>A0A562WDD7_9ACTN</name>
<dbReference type="Gene3D" id="2.40.33.10">
    <property type="entry name" value="PK beta-barrel domain-like"/>
    <property type="match status" value="1"/>
</dbReference>
<dbReference type="InterPro" id="IPR015795">
    <property type="entry name" value="Pyrv_Knase_C"/>
</dbReference>
<evidence type="ECO:0000256" key="15">
    <source>
        <dbReference type="ARBA" id="ARBA00023152"/>
    </source>
</evidence>
<dbReference type="InterPro" id="IPR036918">
    <property type="entry name" value="Pyrv_Knase_C_sf"/>
</dbReference>
<organism evidence="22 23">
    <name type="scientific">Micromonospora sagamiensis</name>
    <dbReference type="NCBI Taxonomy" id="47875"/>
    <lineage>
        <taxon>Bacteria</taxon>
        <taxon>Bacillati</taxon>
        <taxon>Actinomycetota</taxon>
        <taxon>Actinomycetes</taxon>
        <taxon>Micromonosporales</taxon>
        <taxon>Micromonosporaceae</taxon>
        <taxon>Micromonospora</taxon>
    </lineage>
</organism>
<comment type="caution">
    <text evidence="22">The sequence shown here is derived from an EMBL/GenBank/DDBJ whole genome shotgun (WGS) entry which is preliminary data.</text>
</comment>
<feature type="domain" description="Pyruvate kinase barrel" evidence="20">
    <location>
        <begin position="5"/>
        <end position="325"/>
    </location>
</feature>
<evidence type="ECO:0000256" key="11">
    <source>
        <dbReference type="ARBA" id="ARBA00022777"/>
    </source>
</evidence>
<comment type="catalytic activity">
    <reaction evidence="17 19">
        <text>pyruvate + ATP = phosphoenolpyruvate + ADP + H(+)</text>
        <dbReference type="Rhea" id="RHEA:18157"/>
        <dbReference type="ChEBI" id="CHEBI:15361"/>
        <dbReference type="ChEBI" id="CHEBI:15378"/>
        <dbReference type="ChEBI" id="CHEBI:30616"/>
        <dbReference type="ChEBI" id="CHEBI:58702"/>
        <dbReference type="ChEBI" id="CHEBI:456216"/>
        <dbReference type="EC" id="2.7.1.40"/>
    </reaction>
</comment>
<comment type="subunit">
    <text evidence="5">Homotetramer.</text>
</comment>
<dbReference type="GO" id="GO:0030955">
    <property type="term" value="F:potassium ion binding"/>
    <property type="evidence" value="ECO:0007669"/>
    <property type="project" value="UniProtKB-UniRule"/>
</dbReference>
<dbReference type="GO" id="GO:0000287">
    <property type="term" value="F:magnesium ion binding"/>
    <property type="evidence" value="ECO:0007669"/>
    <property type="project" value="UniProtKB-UniRule"/>
</dbReference>
<keyword evidence="11 19" id="KW-0418">Kinase</keyword>
<dbReference type="GO" id="GO:0005524">
    <property type="term" value="F:ATP binding"/>
    <property type="evidence" value="ECO:0007669"/>
    <property type="project" value="UniProtKB-KW"/>
</dbReference>
<evidence type="ECO:0000313" key="22">
    <source>
        <dbReference type="EMBL" id="TWJ28226.1"/>
    </source>
</evidence>
<feature type="domain" description="Pyruvate kinase C-terminal" evidence="21">
    <location>
        <begin position="355"/>
        <end position="467"/>
    </location>
</feature>
<evidence type="ECO:0000256" key="19">
    <source>
        <dbReference type="RuleBase" id="RU000504"/>
    </source>
</evidence>
<keyword evidence="23" id="KW-1185">Reference proteome</keyword>
<dbReference type="NCBIfam" id="NF004886">
    <property type="entry name" value="PRK06247.1"/>
    <property type="match status" value="1"/>
</dbReference>
<evidence type="ECO:0000256" key="18">
    <source>
        <dbReference type="NCBIfam" id="TIGR01064"/>
    </source>
</evidence>
<evidence type="ECO:0000256" key="8">
    <source>
        <dbReference type="ARBA" id="ARBA00022679"/>
    </source>
</evidence>
<dbReference type="InterPro" id="IPR001697">
    <property type="entry name" value="Pyr_Knase"/>
</dbReference>
<dbReference type="PANTHER" id="PTHR11817">
    <property type="entry name" value="PYRUVATE KINASE"/>
    <property type="match status" value="1"/>
</dbReference>
<dbReference type="FunFam" id="2.40.33.10:FF:000001">
    <property type="entry name" value="Pyruvate kinase"/>
    <property type="match status" value="1"/>
</dbReference>
<dbReference type="AlphaFoldDB" id="A0A562WDD7"/>
<keyword evidence="10" id="KW-0547">Nucleotide-binding</keyword>
<dbReference type="Proteomes" id="UP000319728">
    <property type="component" value="Unassembled WGS sequence"/>
</dbReference>
<dbReference type="Gene3D" id="3.40.1380.20">
    <property type="entry name" value="Pyruvate kinase, C-terminal domain"/>
    <property type="match status" value="1"/>
</dbReference>
<sequence>MGVTRRAKIVCTLGPATASPERIRGLVEAGMNVARLNFSHGSHADHEAVYRLVREAAETAGRPVAVLADLQGPKIRLGKFADGPHEWRTGDSVVITGDDVLGTKDRVSCTYRKLPQEVKPGDRLLIDDGRVAVEVTDVTGNDIRCLVTEGGPVSNNKGVSLPNVAVSVPAMSEKDAEDLRFALGLGVDLVALSFVRSAEDIKLVHGIMSEVGVHRPVLAKVEKPEAVDHLEAIVLAFDGVMVARGDLGVELPLDQVPLVQKRAVQLCRENAKPVIVATQMLDSMIENSRPTRAEASDVANAVLDGADAVMLSGETSVGKYPVLTVSTMAKIVTTTESGSFAVPRLQHDPRTHGGALTSAASSIARAIGAKALVAFSQTGDTVRRLSRLHCDLPLLAFTPVPEVYRQLALSWGVQTFLMPFVEHTDDMFRQVDQALLGLNRANPGDYVVIVAGSPPGTPGSTNTLRVHQLGSLVDAASARALQ</sequence>
<dbReference type="UniPathway" id="UPA00109">
    <property type="reaction ID" value="UER00188"/>
</dbReference>
<evidence type="ECO:0000256" key="5">
    <source>
        <dbReference type="ARBA" id="ARBA00011881"/>
    </source>
</evidence>
<dbReference type="NCBIfam" id="TIGR01064">
    <property type="entry name" value="pyruv_kin"/>
    <property type="match status" value="1"/>
</dbReference>
<gene>
    <name evidence="22" type="ORF">JD81_01729</name>
</gene>
<evidence type="ECO:0000259" key="21">
    <source>
        <dbReference type="Pfam" id="PF02887"/>
    </source>
</evidence>